<dbReference type="RefSeq" id="WP_222988893.1">
    <property type="nucleotide sequence ID" value="NZ_JAINVV010000003.1"/>
</dbReference>
<keyword evidence="2" id="KW-1185">Reference proteome</keyword>
<dbReference type="Proteomes" id="UP000706039">
    <property type="component" value="Unassembled WGS sequence"/>
</dbReference>
<dbReference type="EMBL" id="JAINVV010000003">
    <property type="protein sequence ID" value="MBY8821810.1"/>
    <property type="molecule type" value="Genomic_DNA"/>
</dbReference>
<reference evidence="1 2" key="1">
    <citation type="submission" date="2021-08" db="EMBL/GenBank/DDBJ databases">
        <authorList>
            <person name="Tuo L."/>
        </authorList>
    </citation>
    <scope>NUCLEOTIDE SEQUENCE [LARGE SCALE GENOMIC DNA]</scope>
    <source>
        <strain evidence="1 2">JCM 31229</strain>
    </source>
</reference>
<organism evidence="1 2">
    <name type="scientific">Sphingomonas colocasiae</name>
    <dbReference type="NCBI Taxonomy" id="1848973"/>
    <lineage>
        <taxon>Bacteria</taxon>
        <taxon>Pseudomonadati</taxon>
        <taxon>Pseudomonadota</taxon>
        <taxon>Alphaproteobacteria</taxon>
        <taxon>Sphingomonadales</taxon>
        <taxon>Sphingomonadaceae</taxon>
        <taxon>Sphingomonas</taxon>
    </lineage>
</organism>
<accession>A0ABS7PKI9</accession>
<comment type="caution">
    <text evidence="1">The sequence shown here is derived from an EMBL/GenBank/DDBJ whole genome shotgun (WGS) entry which is preliminary data.</text>
</comment>
<gene>
    <name evidence="1" type="ORF">K7G82_05875</name>
</gene>
<protein>
    <submittedName>
        <fullName evidence="1">Uncharacterized protein</fullName>
    </submittedName>
</protein>
<proteinExistence type="predicted"/>
<sequence length="542" mass="55689">MFAAAIPLLIMLSSCAESPENRVMREVDAALADVRATDRPVLQPMTGAVIDALARQNPALAAHGDAFVARERALLAEATAALIAHDGGEAPARAPADAGTAMMQPPRSQRVATGAAGILSWMIPPAHAQGGGGGQAAGMTGFSAGFLLGGMAGTGAKRGEAGKLAKDFNGKGGEKVSLAVDVAKNGVVDASVSSNVDIPQLGAQAGGRTSISTRTLCPDAEGRVEFTVRLRSGGAAGSAGYSSIKEAHVALVVDDNAEIAGTDIRASYDSSTSGPKGPARVAATAHYVVDGNNDSEMEDYRITSATGDYDALRDESLRDTLVLARTAVVGARLHWQSGNCISLDAQSPGNVAPGTTSSIDIRTMTKGDSAEIRAKIAVTLDGGASVEPTHFTSPGKIIHVAVNERNRTMRIGLKATSRRGAASELLRVTTNPEQYQIEGGGGEFRGTGIVCDLARPFVVKGNANIVVTFTPASERGGTYSYTGQIAGSRLFGKGTYTVRYDGDRPVGINASGAGSATSPYGTFTNSGSESYVLQHTYGQECG</sequence>
<name>A0ABS7PKI9_9SPHN</name>
<evidence type="ECO:0000313" key="2">
    <source>
        <dbReference type="Proteomes" id="UP000706039"/>
    </source>
</evidence>
<evidence type="ECO:0000313" key="1">
    <source>
        <dbReference type="EMBL" id="MBY8821810.1"/>
    </source>
</evidence>